<protein>
    <recommendedName>
        <fullName evidence="4">Phenoloxidase-activating factor 2</fullName>
    </recommendedName>
    <alternativeName>
        <fullName evidence="5">Prophenoloxidase-activating factor II</fullName>
    </alternativeName>
</protein>
<name>A0A9P0LBT5_ACAOB</name>
<keyword evidence="2" id="KW-0964">Secreted</keyword>
<organism evidence="10 11">
    <name type="scientific">Acanthoscelides obtectus</name>
    <name type="common">Bean weevil</name>
    <name type="synonym">Bruchus obtectus</name>
    <dbReference type="NCBI Taxonomy" id="200917"/>
    <lineage>
        <taxon>Eukaryota</taxon>
        <taxon>Metazoa</taxon>
        <taxon>Ecdysozoa</taxon>
        <taxon>Arthropoda</taxon>
        <taxon>Hexapoda</taxon>
        <taxon>Insecta</taxon>
        <taxon>Pterygota</taxon>
        <taxon>Neoptera</taxon>
        <taxon>Endopterygota</taxon>
        <taxon>Coleoptera</taxon>
        <taxon>Polyphaga</taxon>
        <taxon>Cucujiformia</taxon>
        <taxon>Chrysomeloidea</taxon>
        <taxon>Chrysomelidae</taxon>
        <taxon>Bruchinae</taxon>
        <taxon>Bruchini</taxon>
        <taxon>Acanthoscelides</taxon>
    </lineage>
</organism>
<dbReference type="PROSITE" id="PS00134">
    <property type="entry name" value="TRYPSIN_HIS"/>
    <property type="match status" value="1"/>
</dbReference>
<evidence type="ECO:0000256" key="2">
    <source>
        <dbReference type="ARBA" id="ARBA00022525"/>
    </source>
</evidence>
<dbReference type="Pfam" id="PF00089">
    <property type="entry name" value="Trypsin"/>
    <property type="match status" value="1"/>
</dbReference>
<dbReference type="AlphaFoldDB" id="A0A9P0LBT5"/>
<evidence type="ECO:0000256" key="6">
    <source>
        <dbReference type="RuleBase" id="RU363034"/>
    </source>
</evidence>
<dbReference type="GO" id="GO:0006508">
    <property type="term" value="P:proteolysis"/>
    <property type="evidence" value="ECO:0007669"/>
    <property type="project" value="UniProtKB-KW"/>
</dbReference>
<dbReference type="PROSITE" id="PS00135">
    <property type="entry name" value="TRYPSIN_SER"/>
    <property type="match status" value="1"/>
</dbReference>
<dbReference type="GO" id="GO:0005576">
    <property type="term" value="C:extracellular region"/>
    <property type="evidence" value="ECO:0007669"/>
    <property type="project" value="UniProtKB-SubCell"/>
</dbReference>
<dbReference type="SMART" id="SM00020">
    <property type="entry name" value="Tryp_SPc"/>
    <property type="match status" value="1"/>
</dbReference>
<evidence type="ECO:0000256" key="3">
    <source>
        <dbReference type="ARBA" id="ARBA00023157"/>
    </source>
</evidence>
<dbReference type="PANTHER" id="PTHR24252">
    <property type="entry name" value="ACROSIN-RELATED"/>
    <property type="match status" value="1"/>
</dbReference>
<feature type="compositionally biased region" description="Polar residues" evidence="7">
    <location>
        <begin position="142"/>
        <end position="178"/>
    </location>
</feature>
<dbReference type="InterPro" id="IPR033116">
    <property type="entry name" value="TRYPSIN_SER"/>
</dbReference>
<dbReference type="PANTHER" id="PTHR24252:SF7">
    <property type="entry name" value="HYALIN"/>
    <property type="match status" value="1"/>
</dbReference>
<reference evidence="10" key="1">
    <citation type="submission" date="2022-03" db="EMBL/GenBank/DDBJ databases">
        <authorList>
            <person name="Sayadi A."/>
        </authorList>
    </citation>
    <scope>NUCLEOTIDE SEQUENCE</scope>
</reference>
<keyword evidence="11" id="KW-1185">Reference proteome</keyword>
<feature type="chain" id="PRO_5040172933" description="Phenoloxidase-activating factor 2" evidence="8">
    <location>
        <begin position="19"/>
        <end position="498"/>
    </location>
</feature>
<dbReference type="InterPro" id="IPR001254">
    <property type="entry name" value="Trypsin_dom"/>
</dbReference>
<evidence type="ECO:0000259" key="9">
    <source>
        <dbReference type="PROSITE" id="PS50240"/>
    </source>
</evidence>
<dbReference type="InterPro" id="IPR001314">
    <property type="entry name" value="Peptidase_S1A"/>
</dbReference>
<evidence type="ECO:0000256" key="5">
    <source>
        <dbReference type="ARBA" id="ARBA00076468"/>
    </source>
</evidence>
<keyword evidence="6" id="KW-0645">Protease</keyword>
<dbReference type="EMBL" id="CAKOFQ010007059">
    <property type="protein sequence ID" value="CAH1989250.1"/>
    <property type="molecule type" value="Genomic_DNA"/>
</dbReference>
<feature type="compositionally biased region" description="Polar residues" evidence="7">
    <location>
        <begin position="208"/>
        <end position="227"/>
    </location>
</feature>
<evidence type="ECO:0000256" key="1">
    <source>
        <dbReference type="ARBA" id="ARBA00004613"/>
    </source>
</evidence>
<keyword evidence="6" id="KW-0720">Serine protease</keyword>
<dbReference type="SUPFAM" id="SSF50494">
    <property type="entry name" value="Trypsin-like serine proteases"/>
    <property type="match status" value="1"/>
</dbReference>
<dbReference type="CDD" id="cd00190">
    <property type="entry name" value="Tryp_SPc"/>
    <property type="match status" value="1"/>
</dbReference>
<evidence type="ECO:0000313" key="11">
    <source>
        <dbReference type="Proteomes" id="UP001152888"/>
    </source>
</evidence>
<proteinExistence type="predicted"/>
<dbReference type="PRINTS" id="PR00722">
    <property type="entry name" value="CHYMOTRYPSIN"/>
</dbReference>
<dbReference type="FunFam" id="2.40.10.10:FF:000038">
    <property type="entry name" value="Serine protease"/>
    <property type="match status" value="1"/>
</dbReference>
<dbReference type="InterPro" id="IPR043504">
    <property type="entry name" value="Peptidase_S1_PA_chymotrypsin"/>
</dbReference>
<comment type="caution">
    <text evidence="10">The sequence shown here is derived from an EMBL/GenBank/DDBJ whole genome shotgun (WGS) entry which is preliminary data.</text>
</comment>
<feature type="domain" description="Peptidase S1" evidence="9">
    <location>
        <begin position="264"/>
        <end position="498"/>
    </location>
</feature>
<evidence type="ECO:0000256" key="7">
    <source>
        <dbReference type="SAM" id="MobiDB-lite"/>
    </source>
</evidence>
<evidence type="ECO:0000256" key="4">
    <source>
        <dbReference type="ARBA" id="ARBA00068096"/>
    </source>
</evidence>
<dbReference type="OrthoDB" id="546450at2759"/>
<dbReference type="InterPro" id="IPR018114">
    <property type="entry name" value="TRYPSIN_HIS"/>
</dbReference>
<feature type="signal peptide" evidence="8">
    <location>
        <begin position="1"/>
        <end position="18"/>
    </location>
</feature>
<dbReference type="GO" id="GO:0004252">
    <property type="term" value="F:serine-type endopeptidase activity"/>
    <property type="evidence" value="ECO:0007669"/>
    <property type="project" value="InterPro"/>
</dbReference>
<feature type="region of interest" description="Disordered" evidence="7">
    <location>
        <begin position="137"/>
        <end position="229"/>
    </location>
</feature>
<dbReference type="Proteomes" id="UP001152888">
    <property type="component" value="Unassembled WGS sequence"/>
</dbReference>
<keyword evidence="8" id="KW-0732">Signal</keyword>
<sequence length="498" mass="53939">MKLVLTGVFLLVVRPSCAIDNGDVDSITTNAESISESHHRKDRQILLGNPAISLYNLPQGWNTINTDNTNLVSSASCYTSTGILAKCTSFRMCYPFFKAPDANTYNWFLGMYDTCSYISSQGRQMFGVCCPNPATPSEVPGSASTEKATISQGSTPQKPNKPSTVTNQTSIYYPQTLNWPPPLPTHPPHHTIPPLPTHPPSPGYPVAPTTSSAPNKPTASMPTSYKPSVTAPAIKPTSTKAPSGAKPITASCGAKNGYEDQERIVGGHNADPNEWPWIAGLFVGGRQFCGGSLIDKQHILSAAHCVAHMSSWDVARLTVRLGDHNIKTSSEVRHVEKRVKRVVRHRGFDSRTLYNDIAILTLDSPVEFSHQIRPICLPSGNNDHAGKTGTVIGWGSLRESGPQPAVLQEVNIPIWNNRDCKLKYGPAAPGGIVEHMICAGRANRDSCSGDSGGPLMVKNGKWTQIGIVSWGIGCGKGQYPGVYTRVEKFLPWIYKNLK</sequence>
<keyword evidence="6" id="KW-0378">Hydrolase</keyword>
<comment type="subcellular location">
    <subcellularLocation>
        <location evidence="1">Secreted</location>
    </subcellularLocation>
</comment>
<dbReference type="PROSITE" id="PS50240">
    <property type="entry name" value="TRYPSIN_DOM"/>
    <property type="match status" value="1"/>
</dbReference>
<feature type="compositionally biased region" description="Pro residues" evidence="7">
    <location>
        <begin position="179"/>
        <end position="205"/>
    </location>
</feature>
<dbReference type="Gene3D" id="2.40.10.10">
    <property type="entry name" value="Trypsin-like serine proteases"/>
    <property type="match status" value="1"/>
</dbReference>
<dbReference type="InterPro" id="IPR009003">
    <property type="entry name" value="Peptidase_S1_PA"/>
</dbReference>
<evidence type="ECO:0000256" key="8">
    <source>
        <dbReference type="SAM" id="SignalP"/>
    </source>
</evidence>
<accession>A0A9P0LBT5</accession>
<gene>
    <name evidence="10" type="ORF">ACAOBT_LOCUS18919</name>
</gene>
<evidence type="ECO:0000313" key="10">
    <source>
        <dbReference type="EMBL" id="CAH1989250.1"/>
    </source>
</evidence>
<keyword evidence="3" id="KW-1015">Disulfide bond</keyword>